<dbReference type="VEuPathDB" id="TrichDB:TVAG_512060"/>
<dbReference type="InParanoid" id="A2GAN8"/>
<dbReference type="AlphaFoldDB" id="A2GAN8"/>
<protein>
    <submittedName>
        <fullName evidence="3">Uncharacterized protein</fullName>
    </submittedName>
</protein>
<evidence type="ECO:0000313" key="3">
    <source>
        <dbReference type="EMBL" id="EAX85780.1"/>
    </source>
</evidence>
<proteinExistence type="predicted"/>
<dbReference type="Proteomes" id="UP000001542">
    <property type="component" value="Unassembled WGS sequence"/>
</dbReference>
<keyword evidence="2" id="KW-0732">Signal</keyword>
<evidence type="ECO:0000256" key="1">
    <source>
        <dbReference type="SAM" id="Phobius"/>
    </source>
</evidence>
<dbReference type="EMBL" id="DS114835">
    <property type="protein sequence ID" value="EAX85780.1"/>
    <property type="molecule type" value="Genomic_DNA"/>
</dbReference>
<dbReference type="KEGG" id="tva:4743423"/>
<accession>A2GAN8</accession>
<keyword evidence="1" id="KW-0472">Membrane</keyword>
<keyword evidence="1" id="KW-0812">Transmembrane</keyword>
<gene>
    <name evidence="3" type="ORF">TVAG_512060</name>
</gene>
<dbReference type="RefSeq" id="XP_001298710.1">
    <property type="nucleotide sequence ID" value="XM_001298709.1"/>
</dbReference>
<feature type="transmembrane region" description="Helical" evidence="1">
    <location>
        <begin position="94"/>
        <end position="117"/>
    </location>
</feature>
<feature type="chain" id="PRO_5002643575" evidence="2">
    <location>
        <begin position="17"/>
        <end position="427"/>
    </location>
</feature>
<dbReference type="VEuPathDB" id="TrichDB:TVAGG3_0749390"/>
<feature type="transmembrane region" description="Helical" evidence="1">
    <location>
        <begin position="123"/>
        <end position="141"/>
    </location>
</feature>
<feature type="transmembrane region" description="Helical" evidence="1">
    <location>
        <begin position="63"/>
        <end position="82"/>
    </location>
</feature>
<keyword evidence="4" id="KW-1185">Reference proteome</keyword>
<feature type="signal peptide" evidence="2">
    <location>
        <begin position="1"/>
        <end position="16"/>
    </location>
</feature>
<keyword evidence="1" id="KW-1133">Transmembrane helix</keyword>
<sequence length="427" mass="48019">MFFALVLSAFSAYCNESSLQEGYVCCEDSPCEGHCIEYNGTNNKIVGKCVGDTPYQLCYKGKIFPVTMIMFCVPTIVFWIFACITDTNVPLCTWISNIGINICIAAIVQSSICLVMVPVAAAAIAFLSLGSSLFIAFYILVRVSPCAGGPECCTNSMSNLTKESHAMNRARSNNNCCECCSCCSYCKSGTYDPIQAEEEVCCGLTEEKIENTYDCVRFLRDVRAPRVSREELQSIMEENASIPATPKAIGIAFHKKDDGYSIDKREFEPINYSTWQENGNLDQIQNQKVIYCCYPRYVYNENMRLEIERALTAAANKVKEASQYYSSYDVFEVSGMTRRAYYGDSATFNTFPKTLYRILYEILLLIGYNGISDFFWNRNTQRIIFESVKEVSMDGSLRARFGERDQTCTENINEEAAKGDTLIDTLV</sequence>
<reference evidence="3" key="2">
    <citation type="journal article" date="2007" name="Science">
        <title>Draft genome sequence of the sexually transmitted pathogen Trichomonas vaginalis.</title>
        <authorList>
            <person name="Carlton J.M."/>
            <person name="Hirt R.P."/>
            <person name="Silva J.C."/>
            <person name="Delcher A.L."/>
            <person name="Schatz M."/>
            <person name="Zhao Q."/>
            <person name="Wortman J.R."/>
            <person name="Bidwell S.L."/>
            <person name="Alsmark U.C.M."/>
            <person name="Besteiro S."/>
            <person name="Sicheritz-Ponten T."/>
            <person name="Noel C.J."/>
            <person name="Dacks J.B."/>
            <person name="Foster P.G."/>
            <person name="Simillion C."/>
            <person name="Van de Peer Y."/>
            <person name="Miranda-Saavedra D."/>
            <person name="Barton G.J."/>
            <person name="Westrop G.D."/>
            <person name="Mueller S."/>
            <person name="Dessi D."/>
            <person name="Fiori P.L."/>
            <person name="Ren Q."/>
            <person name="Paulsen I."/>
            <person name="Zhang H."/>
            <person name="Bastida-Corcuera F.D."/>
            <person name="Simoes-Barbosa A."/>
            <person name="Brown M.T."/>
            <person name="Hayes R.D."/>
            <person name="Mukherjee M."/>
            <person name="Okumura C.Y."/>
            <person name="Schneider R."/>
            <person name="Smith A.J."/>
            <person name="Vanacova S."/>
            <person name="Villalvazo M."/>
            <person name="Haas B.J."/>
            <person name="Pertea M."/>
            <person name="Feldblyum T.V."/>
            <person name="Utterback T.R."/>
            <person name="Shu C.L."/>
            <person name="Osoegawa K."/>
            <person name="de Jong P.J."/>
            <person name="Hrdy I."/>
            <person name="Horvathova L."/>
            <person name="Zubacova Z."/>
            <person name="Dolezal P."/>
            <person name="Malik S.B."/>
            <person name="Logsdon J.M. Jr."/>
            <person name="Henze K."/>
            <person name="Gupta A."/>
            <person name="Wang C.C."/>
            <person name="Dunne R.L."/>
            <person name="Upcroft J.A."/>
            <person name="Upcroft P."/>
            <person name="White O."/>
            <person name="Salzberg S.L."/>
            <person name="Tang P."/>
            <person name="Chiu C.-H."/>
            <person name="Lee Y.-S."/>
            <person name="Embley T.M."/>
            <person name="Coombs G.H."/>
            <person name="Mottram J.C."/>
            <person name="Tachezy J."/>
            <person name="Fraser-Liggett C.M."/>
            <person name="Johnson P.J."/>
        </authorList>
    </citation>
    <scope>NUCLEOTIDE SEQUENCE [LARGE SCALE GENOMIC DNA]</scope>
    <source>
        <strain evidence="3">G3</strain>
    </source>
</reference>
<reference evidence="3" key="1">
    <citation type="submission" date="2006-10" db="EMBL/GenBank/DDBJ databases">
        <authorList>
            <person name="Amadeo P."/>
            <person name="Zhao Q."/>
            <person name="Wortman J."/>
            <person name="Fraser-Liggett C."/>
            <person name="Carlton J."/>
        </authorList>
    </citation>
    <scope>NUCLEOTIDE SEQUENCE</scope>
    <source>
        <strain evidence="3">G3</strain>
    </source>
</reference>
<evidence type="ECO:0000313" key="4">
    <source>
        <dbReference type="Proteomes" id="UP000001542"/>
    </source>
</evidence>
<name>A2GAN8_TRIV3</name>
<evidence type="ECO:0000256" key="2">
    <source>
        <dbReference type="SAM" id="SignalP"/>
    </source>
</evidence>
<organism evidence="3 4">
    <name type="scientific">Trichomonas vaginalis (strain ATCC PRA-98 / G3)</name>
    <dbReference type="NCBI Taxonomy" id="412133"/>
    <lineage>
        <taxon>Eukaryota</taxon>
        <taxon>Metamonada</taxon>
        <taxon>Parabasalia</taxon>
        <taxon>Trichomonadida</taxon>
        <taxon>Trichomonadidae</taxon>
        <taxon>Trichomonas</taxon>
    </lineage>
</organism>